<proteinExistence type="predicted"/>
<comment type="caution">
    <text evidence="2">The sequence shown here is derived from an EMBL/GenBank/DDBJ whole genome shotgun (WGS) entry which is preliminary data.</text>
</comment>
<dbReference type="EMBL" id="JAHFXF010000203">
    <property type="protein sequence ID" value="KAG9693166.1"/>
    <property type="molecule type" value="Genomic_DNA"/>
</dbReference>
<reference evidence="2" key="2">
    <citation type="submission" date="2021-08" db="EMBL/GenBank/DDBJ databases">
        <authorList>
            <person name="Gostincar C."/>
            <person name="Sun X."/>
            <person name="Song Z."/>
            <person name="Gunde-Cimerman N."/>
        </authorList>
    </citation>
    <scope>NUCLEOTIDE SEQUENCE</scope>
    <source>
        <strain evidence="2">EXF-9911</strain>
    </source>
</reference>
<feature type="compositionally biased region" description="Polar residues" evidence="1">
    <location>
        <begin position="44"/>
        <end position="57"/>
    </location>
</feature>
<reference evidence="2" key="1">
    <citation type="journal article" date="2021" name="J Fungi (Basel)">
        <title>Virulence traits and population genomics of the black yeast Aureobasidium melanogenum.</title>
        <authorList>
            <person name="Cernosa A."/>
            <person name="Sun X."/>
            <person name="Gostincar C."/>
            <person name="Fang C."/>
            <person name="Gunde-Cimerman N."/>
            <person name="Song Z."/>
        </authorList>
    </citation>
    <scope>NUCLEOTIDE SEQUENCE</scope>
    <source>
        <strain evidence="2">EXF-9911</strain>
    </source>
</reference>
<feature type="region of interest" description="Disordered" evidence="1">
    <location>
        <begin position="28"/>
        <end position="103"/>
    </location>
</feature>
<evidence type="ECO:0000313" key="3">
    <source>
        <dbReference type="Proteomes" id="UP000779574"/>
    </source>
</evidence>
<dbReference type="Proteomes" id="UP000779574">
    <property type="component" value="Unassembled WGS sequence"/>
</dbReference>
<evidence type="ECO:0000256" key="1">
    <source>
        <dbReference type="SAM" id="MobiDB-lite"/>
    </source>
</evidence>
<gene>
    <name evidence="2" type="ORF">KCU76_g6165</name>
</gene>
<accession>A0A9P8J876</accession>
<evidence type="ECO:0000313" key="2">
    <source>
        <dbReference type="EMBL" id="KAG9693166.1"/>
    </source>
</evidence>
<name>A0A9P8J876_AURME</name>
<dbReference type="AlphaFoldDB" id="A0A9P8J876"/>
<feature type="non-terminal residue" evidence="2">
    <location>
        <position position="1"/>
    </location>
</feature>
<protein>
    <submittedName>
        <fullName evidence="2">Uncharacterized protein</fullName>
    </submittedName>
</protein>
<organism evidence="2 3">
    <name type="scientific">Aureobasidium melanogenum</name>
    <name type="common">Aureobasidium pullulans var. melanogenum</name>
    <dbReference type="NCBI Taxonomy" id="46634"/>
    <lineage>
        <taxon>Eukaryota</taxon>
        <taxon>Fungi</taxon>
        <taxon>Dikarya</taxon>
        <taxon>Ascomycota</taxon>
        <taxon>Pezizomycotina</taxon>
        <taxon>Dothideomycetes</taxon>
        <taxon>Dothideomycetidae</taxon>
        <taxon>Dothideales</taxon>
        <taxon>Saccotheciaceae</taxon>
        <taxon>Aureobasidium</taxon>
    </lineage>
</organism>
<feature type="compositionally biased region" description="Polar residues" evidence="1">
    <location>
        <begin position="79"/>
        <end position="90"/>
    </location>
</feature>
<sequence length="168" mass="18514">MASEDKMREMMISLMEYGYTLDEIERLTRPSRTASAPPSGPALATTSRPPTASSLAEEQSDVKFVQRMVIDSYPRSGEETPSSSAHNSGRSLKRPGKSISAESGWIGAPLHGVFGVGEKGPSNSKNSMDNPWSFGAPISMEFLDIHEYSMWSYWSSKGFPRLSYVFAY</sequence>